<accession>A0A0H3ZVR1</accession>
<sequence length="85" mass="9735">MSDLQTLYITSHNTGELMGVRKAQRDIKQPGRLVVPPYHTPNVFPGEVLGDNEYWALLGSNNKPVRNYLDGEWVKKKNIKKSRLI</sequence>
<dbReference type="EMBL" id="KP795605">
    <property type="protein sequence ID" value="AKN38652.1"/>
    <property type="molecule type" value="Genomic_DNA"/>
</dbReference>
<reference evidence="1" key="1">
    <citation type="journal article" date="2015" name="MBio">
        <title>Eco-Evolutionary Dynamics of Episomes among Ecologically Cohesive Bacterial Populations.</title>
        <authorList>
            <person name="Xue H."/>
            <person name="Cordero O.X."/>
            <person name="Camas F.M."/>
            <person name="Trimble W."/>
            <person name="Meyer F."/>
            <person name="Guglielmini J."/>
            <person name="Rocha E.P."/>
            <person name="Polz M.F."/>
        </authorList>
    </citation>
    <scope>NUCLEOTIDE SEQUENCE</scope>
    <source>
        <strain evidence="1">FF_375</strain>
    </source>
</reference>
<organism evidence="1">
    <name type="scientific">Vibrio tasmaniensis</name>
    <dbReference type="NCBI Taxonomy" id="212663"/>
    <lineage>
        <taxon>Bacteria</taxon>
        <taxon>Pseudomonadati</taxon>
        <taxon>Pseudomonadota</taxon>
        <taxon>Gammaproteobacteria</taxon>
        <taxon>Vibrionales</taxon>
        <taxon>Vibrionaceae</taxon>
        <taxon>Vibrio</taxon>
    </lineage>
</organism>
<proteinExistence type="predicted"/>
<dbReference type="AlphaFoldDB" id="A0A0H3ZVR1"/>
<evidence type="ECO:0000313" key="1">
    <source>
        <dbReference type="EMBL" id="AKN38652.1"/>
    </source>
</evidence>
<protein>
    <submittedName>
        <fullName evidence="1">Uncharacterized protein</fullName>
    </submittedName>
</protein>
<name>A0A0H3ZVR1_9VIBR</name>